<dbReference type="Proteomes" id="UP000095282">
    <property type="component" value="Unplaced"/>
</dbReference>
<name>A0A1I7T529_9PELO</name>
<sequence length="105" mass="11584">MLTTFFLFFTGLLYRTLPQLIPPVSCFLDLHSRVPLLVFRSAISDDVGSILSSIHTFFFQPSNPSVDTNYTSNGAQKSEGEEEKEMVMVGLNGIAAAAVIFHCTH</sequence>
<dbReference type="AlphaFoldDB" id="A0A1I7T529"/>
<keyword evidence="1" id="KW-0732">Signal</keyword>
<feature type="signal peptide" evidence="1">
    <location>
        <begin position="1"/>
        <end position="18"/>
    </location>
</feature>
<organism evidence="2 3">
    <name type="scientific">Caenorhabditis tropicalis</name>
    <dbReference type="NCBI Taxonomy" id="1561998"/>
    <lineage>
        <taxon>Eukaryota</taxon>
        <taxon>Metazoa</taxon>
        <taxon>Ecdysozoa</taxon>
        <taxon>Nematoda</taxon>
        <taxon>Chromadorea</taxon>
        <taxon>Rhabditida</taxon>
        <taxon>Rhabditina</taxon>
        <taxon>Rhabditomorpha</taxon>
        <taxon>Rhabditoidea</taxon>
        <taxon>Rhabditidae</taxon>
        <taxon>Peloderinae</taxon>
        <taxon>Caenorhabditis</taxon>
    </lineage>
</organism>
<feature type="chain" id="PRO_5009307055" evidence="1">
    <location>
        <begin position="19"/>
        <end position="105"/>
    </location>
</feature>
<evidence type="ECO:0000313" key="2">
    <source>
        <dbReference type="Proteomes" id="UP000095282"/>
    </source>
</evidence>
<protein>
    <submittedName>
        <fullName evidence="3">Secreted protein</fullName>
    </submittedName>
</protein>
<dbReference type="WBParaSite" id="Csp11.Scaffold507.g2476.t1">
    <property type="protein sequence ID" value="Csp11.Scaffold507.g2476.t1"/>
    <property type="gene ID" value="Csp11.Scaffold507.g2476"/>
</dbReference>
<accession>A0A1I7T529</accession>
<evidence type="ECO:0000256" key="1">
    <source>
        <dbReference type="SAM" id="SignalP"/>
    </source>
</evidence>
<keyword evidence="2" id="KW-1185">Reference proteome</keyword>
<evidence type="ECO:0000313" key="3">
    <source>
        <dbReference type="WBParaSite" id="Csp11.Scaffold507.g2476.t1"/>
    </source>
</evidence>
<proteinExistence type="predicted"/>
<reference evidence="3" key="1">
    <citation type="submission" date="2016-11" db="UniProtKB">
        <authorList>
            <consortium name="WormBaseParasite"/>
        </authorList>
    </citation>
    <scope>IDENTIFICATION</scope>
</reference>